<keyword evidence="7" id="KW-1185">Reference proteome</keyword>
<dbReference type="OrthoDB" id="4537997at2"/>
<name>A0A1W1W400_9BACT</name>
<dbReference type="InterPro" id="IPR042080">
    <property type="entry name" value="RNA_2'-PTrans_N"/>
</dbReference>
<proteinExistence type="inferred from homology"/>
<evidence type="ECO:0000256" key="3">
    <source>
        <dbReference type="ARBA" id="ARBA00023027"/>
    </source>
</evidence>
<reference evidence="6 7" key="1">
    <citation type="submission" date="2017-04" db="EMBL/GenBank/DDBJ databases">
        <authorList>
            <person name="Afonso C.L."/>
            <person name="Miller P.J."/>
            <person name="Scott M.A."/>
            <person name="Spackman E."/>
            <person name="Goraichik I."/>
            <person name="Dimitrov K.M."/>
            <person name="Suarez D.L."/>
            <person name="Swayne D.E."/>
        </authorList>
    </citation>
    <scope>NUCLEOTIDE SEQUENCE [LARGE SCALE GENOMIC DNA]</scope>
    <source>
        <strain evidence="6 7">DSM 11622</strain>
    </source>
</reference>
<keyword evidence="2 5" id="KW-0808">Transferase</keyword>
<organism evidence="6 7">
    <name type="scientific">Hymenobacter roseosalivarius DSM 11622</name>
    <dbReference type="NCBI Taxonomy" id="645990"/>
    <lineage>
        <taxon>Bacteria</taxon>
        <taxon>Pseudomonadati</taxon>
        <taxon>Bacteroidota</taxon>
        <taxon>Cytophagia</taxon>
        <taxon>Cytophagales</taxon>
        <taxon>Hymenobacteraceae</taxon>
        <taxon>Hymenobacter</taxon>
    </lineage>
</organism>
<dbReference type="GO" id="GO:0000215">
    <property type="term" value="F:tRNA 2'-phosphotransferase activity"/>
    <property type="evidence" value="ECO:0007669"/>
    <property type="project" value="TreeGrafter"/>
</dbReference>
<gene>
    <name evidence="5" type="primary">kptA</name>
    <name evidence="6" type="ORF">SAMN00120144_1663</name>
</gene>
<comment type="function">
    <text evidence="4 5">Removes the 2'-phosphate from RNA via an intermediate in which the phosphate is ADP-ribosylated by NAD followed by a presumed transesterification to release the RNA and generate ADP-ribose 1''-2''-cyclic phosphate (APPR&gt;P). May function as an ADP-ribosylase.</text>
</comment>
<dbReference type="InterPro" id="IPR042081">
    <property type="entry name" value="RNA_2'-PTrans_C"/>
</dbReference>
<dbReference type="STRING" id="645990.SAMN00120144_1663"/>
<evidence type="ECO:0000256" key="5">
    <source>
        <dbReference type="HAMAP-Rule" id="MF_00299"/>
    </source>
</evidence>
<dbReference type="RefSeq" id="WP_084447603.1">
    <property type="nucleotide sequence ID" value="NZ_FWWW01000099.1"/>
</dbReference>
<keyword evidence="3 5" id="KW-0520">NAD</keyword>
<dbReference type="PANTHER" id="PTHR12684">
    <property type="entry name" value="PUTATIVE PHOSPHOTRANSFERASE"/>
    <property type="match status" value="1"/>
</dbReference>
<dbReference type="EMBL" id="FWWW01000099">
    <property type="protein sequence ID" value="SMC00233.1"/>
    <property type="molecule type" value="Genomic_DNA"/>
</dbReference>
<dbReference type="NCBIfam" id="NF002014">
    <property type="entry name" value="PRK00819.1-4"/>
    <property type="match status" value="1"/>
</dbReference>
<evidence type="ECO:0000313" key="6">
    <source>
        <dbReference type="EMBL" id="SMC00233.1"/>
    </source>
</evidence>
<dbReference type="HAMAP" id="MF_00299">
    <property type="entry name" value="KptA"/>
    <property type="match status" value="1"/>
</dbReference>
<dbReference type="InterPro" id="IPR022928">
    <property type="entry name" value="RNA_2'-PTrans_KptA"/>
</dbReference>
<dbReference type="EC" id="2.7.1.-" evidence="5"/>
<dbReference type="Gene3D" id="1.10.10.970">
    <property type="entry name" value="RNA 2'-phosphotransferase, Tpt1/KptA family, N-terminal domain"/>
    <property type="match status" value="1"/>
</dbReference>
<dbReference type="SUPFAM" id="SSF56399">
    <property type="entry name" value="ADP-ribosylation"/>
    <property type="match status" value="1"/>
</dbReference>
<dbReference type="GO" id="GO:0003950">
    <property type="term" value="F:NAD+ poly-ADP-ribosyltransferase activity"/>
    <property type="evidence" value="ECO:0007669"/>
    <property type="project" value="InterPro"/>
</dbReference>
<dbReference type="Gene3D" id="3.20.170.30">
    <property type="match status" value="1"/>
</dbReference>
<evidence type="ECO:0000256" key="2">
    <source>
        <dbReference type="ARBA" id="ARBA00022679"/>
    </source>
</evidence>
<dbReference type="PANTHER" id="PTHR12684:SF2">
    <property type="entry name" value="TRNA 2'-PHOSPHOTRANSFERASE 1"/>
    <property type="match status" value="1"/>
</dbReference>
<sequence length="179" mass="19118">MQNQALSKTLSYVLRHKPEEFGLALDAEGWVSVADLLSALQARQHQVTQAQLYEVVATNDKKRFSLSAAGAKIRANQGHSVAVELGLAPTTPPELLYHGTATRFLASIRASGLHSGSRQHVHLSADPAAAVAVGSRHGKPVVLTVQAGRLHRTGGQFYLSANGVWLTVSVPPEYLEPVA</sequence>
<dbReference type="GO" id="GO:0006388">
    <property type="term" value="P:tRNA splicing, via endonucleolytic cleavage and ligation"/>
    <property type="evidence" value="ECO:0007669"/>
    <property type="project" value="UniProtKB-UniRule"/>
</dbReference>
<dbReference type="Proteomes" id="UP000192266">
    <property type="component" value="Unassembled WGS sequence"/>
</dbReference>
<evidence type="ECO:0000313" key="7">
    <source>
        <dbReference type="Proteomes" id="UP000192266"/>
    </source>
</evidence>
<comment type="similarity">
    <text evidence="1 5">Belongs to the KptA/TPT1 family.</text>
</comment>
<dbReference type="Pfam" id="PF01885">
    <property type="entry name" value="PTS_2-RNA"/>
    <property type="match status" value="1"/>
</dbReference>
<dbReference type="InterPro" id="IPR002745">
    <property type="entry name" value="Ptrans_KptA/Tpt1"/>
</dbReference>
<evidence type="ECO:0000256" key="4">
    <source>
        <dbReference type="ARBA" id="ARBA00025212"/>
    </source>
</evidence>
<dbReference type="AlphaFoldDB" id="A0A1W1W400"/>
<accession>A0A1W1W400</accession>
<protein>
    <recommendedName>
        <fullName evidence="5">Probable RNA 2'-phosphotransferase</fullName>
        <ecNumber evidence="5">2.7.1.-</ecNumber>
    </recommendedName>
</protein>
<evidence type="ECO:0000256" key="1">
    <source>
        <dbReference type="ARBA" id="ARBA00009836"/>
    </source>
</evidence>